<proteinExistence type="predicted"/>
<organism evidence="1 2">
    <name type="scientific">Irpex rosettiformis</name>
    <dbReference type="NCBI Taxonomy" id="378272"/>
    <lineage>
        <taxon>Eukaryota</taxon>
        <taxon>Fungi</taxon>
        <taxon>Dikarya</taxon>
        <taxon>Basidiomycota</taxon>
        <taxon>Agaricomycotina</taxon>
        <taxon>Agaricomycetes</taxon>
        <taxon>Polyporales</taxon>
        <taxon>Irpicaceae</taxon>
        <taxon>Irpex</taxon>
    </lineage>
</organism>
<reference evidence="1" key="1">
    <citation type="journal article" date="2021" name="Environ. Microbiol.">
        <title>Gene family expansions and transcriptome signatures uncover fungal adaptations to wood decay.</title>
        <authorList>
            <person name="Hage H."/>
            <person name="Miyauchi S."/>
            <person name="Viragh M."/>
            <person name="Drula E."/>
            <person name="Min B."/>
            <person name="Chaduli D."/>
            <person name="Navarro D."/>
            <person name="Favel A."/>
            <person name="Norest M."/>
            <person name="Lesage-Meessen L."/>
            <person name="Balint B."/>
            <person name="Merenyi Z."/>
            <person name="de Eugenio L."/>
            <person name="Morin E."/>
            <person name="Martinez A.T."/>
            <person name="Baldrian P."/>
            <person name="Stursova M."/>
            <person name="Martinez M.J."/>
            <person name="Novotny C."/>
            <person name="Magnuson J.K."/>
            <person name="Spatafora J.W."/>
            <person name="Maurice S."/>
            <person name="Pangilinan J."/>
            <person name="Andreopoulos W."/>
            <person name="LaButti K."/>
            <person name="Hundley H."/>
            <person name="Na H."/>
            <person name="Kuo A."/>
            <person name="Barry K."/>
            <person name="Lipzen A."/>
            <person name="Henrissat B."/>
            <person name="Riley R."/>
            <person name="Ahrendt S."/>
            <person name="Nagy L.G."/>
            <person name="Grigoriev I.V."/>
            <person name="Martin F."/>
            <person name="Rosso M.N."/>
        </authorList>
    </citation>
    <scope>NUCLEOTIDE SEQUENCE</scope>
    <source>
        <strain evidence="1">CBS 384.51</strain>
    </source>
</reference>
<evidence type="ECO:0000313" key="1">
    <source>
        <dbReference type="EMBL" id="KAI0085707.1"/>
    </source>
</evidence>
<comment type="caution">
    <text evidence="1">The sequence shown here is derived from an EMBL/GenBank/DDBJ whole genome shotgun (WGS) entry which is preliminary data.</text>
</comment>
<protein>
    <submittedName>
        <fullName evidence="1">Uncharacterized protein</fullName>
    </submittedName>
</protein>
<name>A0ACB8TUG1_9APHY</name>
<gene>
    <name evidence="1" type="ORF">BDY19DRAFT_908914</name>
</gene>
<accession>A0ACB8TUG1</accession>
<evidence type="ECO:0000313" key="2">
    <source>
        <dbReference type="Proteomes" id="UP001055072"/>
    </source>
</evidence>
<dbReference type="EMBL" id="MU274929">
    <property type="protein sequence ID" value="KAI0085707.1"/>
    <property type="molecule type" value="Genomic_DNA"/>
</dbReference>
<keyword evidence="2" id="KW-1185">Reference proteome</keyword>
<sequence length="443" mass="47812">MSLPTGFSQRSPSCDRHTAHSPPPRYQNATLATNSYPPADLIPYPPWPQQHYISPLDYPPHPDIPLLPMAVTLPTAPPTNRRQHRQPEPYPTIPIPASARRVSPGNSTAGSPVVPSPSPEGSITIVDSRDNADKEKKNPCWMCHKSFDRYFPSILPRDSLLTRLFTDRPSTLRKHMLVHTGEKGSLPAHTCEMCNRRFGVASNLNRHRRICPHRASASAATIASASSSVIVTDPTLSSSLASPELSNTNSNPPTPESTSASRRTRTRPPPNEHQQSEPILASSSSSSLTFDSSSPFSPSPPPASQPRRRRRRPQSHPIWVPDSLRNFDISPYLKSVPVPLPPVHPSSSSSPPSPSPSPFPPSRLPASHILSLPPSPPPPSLPYVEERDSFADLSNVTDAPYHPRGWVGRLPGPAADGMGVGGMSMAGSGGREGGVSGGRVLVF</sequence>
<dbReference type="Proteomes" id="UP001055072">
    <property type="component" value="Unassembled WGS sequence"/>
</dbReference>